<feature type="domain" description="4'-phosphopantetheinyl transferase N-terminal" evidence="4">
    <location>
        <begin position="29"/>
        <end position="107"/>
    </location>
</feature>
<accession>A0A8T6R1T7</accession>
<dbReference type="Gene3D" id="3.90.470.20">
    <property type="entry name" value="4'-phosphopantetheinyl transferase domain"/>
    <property type="match status" value="2"/>
</dbReference>
<dbReference type="Proteomes" id="UP000287866">
    <property type="component" value="Unassembled WGS sequence"/>
</dbReference>
<dbReference type="SUPFAM" id="SSF56214">
    <property type="entry name" value="4'-phosphopantetheinyl transferase"/>
    <property type="match status" value="2"/>
</dbReference>
<comment type="caution">
    <text evidence="5">The sequence shown here is derived from an EMBL/GenBank/DDBJ whole genome shotgun (WGS) entry which is preliminary data.</text>
</comment>
<evidence type="ECO:0000256" key="2">
    <source>
        <dbReference type="ARBA" id="ARBA00022679"/>
    </source>
</evidence>
<dbReference type="Pfam" id="PF22624">
    <property type="entry name" value="AASDHPPT_N"/>
    <property type="match status" value="1"/>
</dbReference>
<gene>
    <name evidence="5" type="ORF">EPD83_006550</name>
</gene>
<dbReference type="GO" id="GO:0019878">
    <property type="term" value="P:lysine biosynthetic process via aminoadipic acid"/>
    <property type="evidence" value="ECO:0007669"/>
    <property type="project" value="TreeGrafter"/>
</dbReference>
<dbReference type="PANTHER" id="PTHR12215:SF10">
    <property type="entry name" value="L-AMINOADIPATE-SEMIALDEHYDE DEHYDROGENASE-PHOSPHOPANTETHEINYL TRANSFERASE"/>
    <property type="match status" value="1"/>
</dbReference>
<evidence type="ECO:0000256" key="1">
    <source>
        <dbReference type="ARBA" id="ARBA00010990"/>
    </source>
</evidence>
<reference evidence="5" key="1">
    <citation type="submission" date="2020-03" db="EMBL/GenBank/DDBJ databases">
        <title>Phycicoccus flavus sp. nov., a novel endophytic actinobacterium isolated from branch of Kandelia candel.</title>
        <authorList>
            <person name="Tuo L."/>
        </authorList>
    </citation>
    <scope>NUCLEOTIDE SEQUENCE</scope>
    <source>
        <strain evidence="5">CMS6Z-2</strain>
    </source>
</reference>
<evidence type="ECO:0000259" key="4">
    <source>
        <dbReference type="Pfam" id="PF22624"/>
    </source>
</evidence>
<feature type="domain" description="4'-phosphopantetheinyl transferase" evidence="3">
    <location>
        <begin position="113"/>
        <end position="219"/>
    </location>
</feature>
<sequence length="262" mass="28079">MTMRLGPGCDLWVLAEADVDRVAHRLGGLQALSPDERARLDRLVRPGSRRRHLGARVLARWAMSRYLGVPPAVVEFAQGRFGRPVLADPARGPDFNLTHTDGMIACAVTPRGRVGVDAETYPARPDSVRLVGKVLTERERALLLQAPPGARPGMLAEHWVLKEAYTKALGLGLHRPFDSFDIRDGGLGPALHDPHTDALPHRDWTLQLLRCGAGHVMALASAAGVPPGSMRVLDAALVLADVDGATAAALPRLQARMTAPAA</sequence>
<comment type="similarity">
    <text evidence="1">Belongs to the P-Pant transferase superfamily. Gsp/Sfp/HetI/AcpT family.</text>
</comment>
<evidence type="ECO:0000313" key="5">
    <source>
        <dbReference type="EMBL" id="NHA67712.1"/>
    </source>
</evidence>
<dbReference type="EMBL" id="SAYU02000015">
    <property type="protein sequence ID" value="NHA67712.1"/>
    <property type="molecule type" value="Genomic_DNA"/>
</dbReference>
<dbReference type="InterPro" id="IPR055066">
    <property type="entry name" value="AASDHPPT_N"/>
</dbReference>
<keyword evidence="2 5" id="KW-0808">Transferase</keyword>
<evidence type="ECO:0000313" key="6">
    <source>
        <dbReference type="Proteomes" id="UP000287866"/>
    </source>
</evidence>
<dbReference type="AlphaFoldDB" id="A0A8T6R1T7"/>
<dbReference type="GO" id="GO:0005829">
    <property type="term" value="C:cytosol"/>
    <property type="evidence" value="ECO:0007669"/>
    <property type="project" value="TreeGrafter"/>
</dbReference>
<keyword evidence="6" id="KW-1185">Reference proteome</keyword>
<dbReference type="InterPro" id="IPR037143">
    <property type="entry name" value="4-PPantetheinyl_Trfase_dom_sf"/>
</dbReference>
<dbReference type="InterPro" id="IPR008278">
    <property type="entry name" value="4-PPantetheinyl_Trfase_dom"/>
</dbReference>
<evidence type="ECO:0000259" key="3">
    <source>
        <dbReference type="Pfam" id="PF01648"/>
    </source>
</evidence>
<dbReference type="GO" id="GO:0008897">
    <property type="term" value="F:holo-[acyl-carrier-protein] synthase activity"/>
    <property type="evidence" value="ECO:0007669"/>
    <property type="project" value="InterPro"/>
</dbReference>
<dbReference type="GO" id="GO:0000287">
    <property type="term" value="F:magnesium ion binding"/>
    <property type="evidence" value="ECO:0007669"/>
    <property type="project" value="InterPro"/>
</dbReference>
<dbReference type="InterPro" id="IPR050559">
    <property type="entry name" value="P-Pant_transferase_sf"/>
</dbReference>
<dbReference type="Pfam" id="PF01648">
    <property type="entry name" value="ACPS"/>
    <property type="match status" value="1"/>
</dbReference>
<dbReference type="PANTHER" id="PTHR12215">
    <property type="entry name" value="PHOSPHOPANTETHEINE TRANSFERASE"/>
    <property type="match status" value="1"/>
</dbReference>
<protein>
    <submittedName>
        <fullName evidence="5">4'-phosphopantetheinyl transferase superfamily protein</fullName>
    </submittedName>
</protein>
<proteinExistence type="inferred from homology"/>
<name>A0A8T6R1T7_9MICO</name>
<organism evidence="5 6">
    <name type="scientific">Phycicoccus flavus</name>
    <dbReference type="NCBI Taxonomy" id="2502783"/>
    <lineage>
        <taxon>Bacteria</taxon>
        <taxon>Bacillati</taxon>
        <taxon>Actinomycetota</taxon>
        <taxon>Actinomycetes</taxon>
        <taxon>Micrococcales</taxon>
        <taxon>Intrasporangiaceae</taxon>
        <taxon>Phycicoccus</taxon>
    </lineage>
</organism>